<sequence length="893" mass="100080">MGVGISGIWMRLEFSGQGEMSPREVEEEIEKKREEYQCTLQPFYRQCKKNEVKLEVKLAAGYDPRKITIEEAQKSNPRWLVLDSHLKKDKDYIYGHVACNVAVMKGKGFATLMPSKAPAREQWPIEYGKIVDIAPTPRSPCWYPFSWRTGFPRAFSMSELEVITNGFADENIASEKGSQKVYEGIYQETPVLVFCFSGSDDRFWSLLKILSRVRHRNILNLVGYCCRDAMMFLLSDYPCRGSLEANLKCDKSAKNISWKARWYIALDIGASLRYLHEECVDGPIVDLSVCSSSVAFVHGSSAMLSILNTATCLMDDIPCNEDSTAECSNIEEDVRFSGDVRAYGMFLIELIIGKSAQYFESQDKGQSLIDWALPLLENGSLSQMMDPRLKDTCDDNLVHHMARAALLCLKNDLGHLISMSEVLAAVRDSSIITKAPILVAIKDFFLRNSSVATDATISSTHLHLLAATALILAVYYFSHRFSCVYLIDFSCYLPADHLRVPISTFIEHWETSNQHRDAIDFELKIAKRSGIGSEACMPLSMHQIPPHLTFNLTQEETETILFTVVKELLSKHNINPKSIDILVSNCSLFCPTPSITAMIINKFGLRSNVKSVSLGGMGCSAGLLSISLAKDLLKVHKNSIALVLSMEALTINGYPGRKKSMLLANALFRMGGVAVLLSNRKQDKLKAKYKLQHLVRTHTGSDDQSYQSVYQELDGDGFVGVSLSRELLTVAANALRTNISHLGPLVLPYSEQFLYAWSVLCRKIWTPASHKKIYVPNFKKAFNHFCIHAGGRAVIDAMENNLSLSKEDGEASRMTLYRFGNTSSSSVWYELCYLEAKGRVKKGDRVWQIAFGSGFKCNSAVWECISELDPNARNAWSDRIHLYPVEVPKVSDH</sequence>
<dbReference type="Gene3D" id="3.40.47.10">
    <property type="match status" value="1"/>
</dbReference>
<dbReference type="InterPro" id="IPR016039">
    <property type="entry name" value="Thiolase-like"/>
</dbReference>
<gene>
    <name evidence="10" type="ORF">F0562_020309</name>
</gene>
<dbReference type="GO" id="GO:0009922">
    <property type="term" value="F:fatty acid elongase activity"/>
    <property type="evidence" value="ECO:0007669"/>
    <property type="project" value="UniProtKB-EC"/>
</dbReference>
<dbReference type="Pfam" id="PF08541">
    <property type="entry name" value="ACP_syn_III_C"/>
    <property type="match status" value="1"/>
</dbReference>
<evidence type="ECO:0000259" key="7">
    <source>
        <dbReference type="Pfam" id="PF07714"/>
    </source>
</evidence>
<evidence type="ECO:0000256" key="4">
    <source>
        <dbReference type="ARBA" id="ARBA00022679"/>
    </source>
</evidence>
<dbReference type="Pfam" id="PF08392">
    <property type="entry name" value="FAE1_CUT1_RppA"/>
    <property type="match status" value="1"/>
</dbReference>
<dbReference type="EC" id="2.3.1.199" evidence="3"/>
<evidence type="ECO:0000256" key="5">
    <source>
        <dbReference type="ARBA" id="ARBA00023315"/>
    </source>
</evidence>
<proteinExistence type="inferred from homology"/>
<dbReference type="EMBL" id="CM018033">
    <property type="protein sequence ID" value="KAA8545525.1"/>
    <property type="molecule type" value="Genomic_DNA"/>
</dbReference>
<dbReference type="AlphaFoldDB" id="A0A5J5BRB8"/>
<dbReference type="InterPro" id="IPR001245">
    <property type="entry name" value="Ser-Thr/Tyr_kinase_cat_dom"/>
</dbReference>
<dbReference type="InterPro" id="IPR012392">
    <property type="entry name" value="3-ktacl-CoA_syn"/>
</dbReference>
<dbReference type="Gene3D" id="3.30.200.20">
    <property type="entry name" value="Phosphorylase Kinase, domain 1"/>
    <property type="match status" value="1"/>
</dbReference>
<protein>
    <recommendedName>
        <fullName evidence="3">very-long-chain 3-oxoacyl-CoA synthase</fullName>
        <ecNumber evidence="3">2.3.1.199</ecNumber>
    </recommendedName>
</protein>
<dbReference type="GO" id="GO:0006633">
    <property type="term" value="P:fatty acid biosynthetic process"/>
    <property type="evidence" value="ECO:0007669"/>
    <property type="project" value="UniProtKB-UniPathway"/>
</dbReference>
<evidence type="ECO:0000313" key="10">
    <source>
        <dbReference type="EMBL" id="KAA8545525.1"/>
    </source>
</evidence>
<dbReference type="OrthoDB" id="1917297at2759"/>
<dbReference type="InterPro" id="IPR011009">
    <property type="entry name" value="Kinase-like_dom_sf"/>
</dbReference>
<evidence type="ECO:0000256" key="1">
    <source>
        <dbReference type="ARBA" id="ARBA00005194"/>
    </source>
</evidence>
<dbReference type="PANTHER" id="PTHR31561">
    <property type="entry name" value="3-KETOACYL-COA SYNTHASE"/>
    <property type="match status" value="1"/>
</dbReference>
<evidence type="ECO:0000259" key="8">
    <source>
        <dbReference type="Pfam" id="PF08392"/>
    </source>
</evidence>
<dbReference type="InterPro" id="IPR013747">
    <property type="entry name" value="ACP_syn_III_C"/>
</dbReference>
<keyword evidence="4" id="KW-0808">Transferase</keyword>
<dbReference type="GO" id="GO:0016020">
    <property type="term" value="C:membrane"/>
    <property type="evidence" value="ECO:0007669"/>
    <property type="project" value="InterPro"/>
</dbReference>
<dbReference type="Gene3D" id="1.10.510.10">
    <property type="entry name" value="Transferase(Phosphotransferase) domain 1"/>
    <property type="match status" value="1"/>
</dbReference>
<feature type="domain" description="Beta-ketoacyl-[acyl-carrier-protein] synthase III C-terminal" evidence="9">
    <location>
        <begin position="783"/>
        <end position="863"/>
    </location>
</feature>
<organism evidence="10 11">
    <name type="scientific">Nyssa sinensis</name>
    <dbReference type="NCBI Taxonomy" id="561372"/>
    <lineage>
        <taxon>Eukaryota</taxon>
        <taxon>Viridiplantae</taxon>
        <taxon>Streptophyta</taxon>
        <taxon>Embryophyta</taxon>
        <taxon>Tracheophyta</taxon>
        <taxon>Spermatophyta</taxon>
        <taxon>Magnoliopsida</taxon>
        <taxon>eudicotyledons</taxon>
        <taxon>Gunneridae</taxon>
        <taxon>Pentapetalae</taxon>
        <taxon>asterids</taxon>
        <taxon>Cornales</taxon>
        <taxon>Nyssaceae</taxon>
        <taxon>Nyssa</taxon>
    </lineage>
</organism>
<evidence type="ECO:0000256" key="3">
    <source>
        <dbReference type="ARBA" id="ARBA00012307"/>
    </source>
</evidence>
<dbReference type="SUPFAM" id="SSF56112">
    <property type="entry name" value="Protein kinase-like (PK-like)"/>
    <property type="match status" value="1"/>
</dbReference>
<feature type="domain" description="FAE" evidence="8">
    <location>
        <begin position="477"/>
        <end position="763"/>
    </location>
</feature>
<evidence type="ECO:0000256" key="2">
    <source>
        <dbReference type="ARBA" id="ARBA00005531"/>
    </source>
</evidence>
<dbReference type="Proteomes" id="UP000325577">
    <property type="component" value="Linkage Group LG10"/>
</dbReference>
<reference evidence="10 11" key="1">
    <citation type="submission" date="2019-09" db="EMBL/GenBank/DDBJ databases">
        <title>A chromosome-level genome assembly of the Chinese tupelo Nyssa sinensis.</title>
        <authorList>
            <person name="Yang X."/>
            <person name="Kang M."/>
            <person name="Yang Y."/>
            <person name="Xiong H."/>
            <person name="Wang M."/>
            <person name="Zhang Z."/>
            <person name="Wang Z."/>
            <person name="Wu H."/>
            <person name="Ma T."/>
            <person name="Liu J."/>
            <person name="Xi Z."/>
        </authorList>
    </citation>
    <scope>NUCLEOTIDE SEQUENCE [LARGE SCALE GENOMIC DNA]</scope>
    <source>
        <strain evidence="10">J267</strain>
        <tissue evidence="10">Leaf</tissue>
    </source>
</reference>
<dbReference type="Pfam" id="PF07714">
    <property type="entry name" value="PK_Tyr_Ser-Thr"/>
    <property type="match status" value="1"/>
</dbReference>
<comment type="catalytic activity">
    <reaction evidence="6">
        <text>a very-long-chain acyl-CoA + malonyl-CoA + H(+) = a very-long-chain 3-oxoacyl-CoA + CO2 + CoA</text>
        <dbReference type="Rhea" id="RHEA:32727"/>
        <dbReference type="ChEBI" id="CHEBI:15378"/>
        <dbReference type="ChEBI" id="CHEBI:16526"/>
        <dbReference type="ChEBI" id="CHEBI:57287"/>
        <dbReference type="ChEBI" id="CHEBI:57384"/>
        <dbReference type="ChEBI" id="CHEBI:90725"/>
        <dbReference type="ChEBI" id="CHEBI:90736"/>
        <dbReference type="EC" id="2.3.1.199"/>
    </reaction>
</comment>
<comment type="pathway">
    <text evidence="1">Lipid metabolism; fatty acid biosynthesis.</text>
</comment>
<keyword evidence="5" id="KW-0012">Acyltransferase</keyword>
<dbReference type="UniPathway" id="UPA00094"/>
<feature type="domain" description="Serine-threonine/tyrosine-protein kinase catalytic" evidence="7">
    <location>
        <begin position="200"/>
        <end position="278"/>
    </location>
</feature>
<keyword evidence="11" id="KW-1185">Reference proteome</keyword>
<evidence type="ECO:0000313" key="11">
    <source>
        <dbReference type="Proteomes" id="UP000325577"/>
    </source>
</evidence>
<dbReference type="InterPro" id="IPR013601">
    <property type="entry name" value="FAE1_typ3_polyketide_synth"/>
</dbReference>
<dbReference type="GO" id="GO:0004672">
    <property type="term" value="F:protein kinase activity"/>
    <property type="evidence" value="ECO:0007669"/>
    <property type="project" value="InterPro"/>
</dbReference>
<evidence type="ECO:0000259" key="9">
    <source>
        <dbReference type="Pfam" id="PF08541"/>
    </source>
</evidence>
<comment type="similarity">
    <text evidence="2">Belongs to the thiolase-like superfamily. Chalcone/stilbene synthases family.</text>
</comment>
<dbReference type="CDD" id="cd00831">
    <property type="entry name" value="CHS_like"/>
    <property type="match status" value="1"/>
</dbReference>
<dbReference type="SUPFAM" id="SSF53901">
    <property type="entry name" value="Thiolase-like"/>
    <property type="match status" value="2"/>
</dbReference>
<name>A0A5J5BRB8_9ASTE</name>
<accession>A0A5J5BRB8</accession>
<evidence type="ECO:0000256" key="6">
    <source>
        <dbReference type="ARBA" id="ARBA00047375"/>
    </source>
</evidence>